<evidence type="ECO:0000313" key="1">
    <source>
        <dbReference type="EMBL" id="OWF43810.1"/>
    </source>
</evidence>
<organism evidence="1 2">
    <name type="scientific">Mizuhopecten yessoensis</name>
    <name type="common">Japanese scallop</name>
    <name type="synonym">Patinopecten yessoensis</name>
    <dbReference type="NCBI Taxonomy" id="6573"/>
    <lineage>
        <taxon>Eukaryota</taxon>
        <taxon>Metazoa</taxon>
        <taxon>Spiralia</taxon>
        <taxon>Lophotrochozoa</taxon>
        <taxon>Mollusca</taxon>
        <taxon>Bivalvia</taxon>
        <taxon>Autobranchia</taxon>
        <taxon>Pteriomorphia</taxon>
        <taxon>Pectinida</taxon>
        <taxon>Pectinoidea</taxon>
        <taxon>Pectinidae</taxon>
        <taxon>Mizuhopecten</taxon>
    </lineage>
</organism>
<reference evidence="1 2" key="1">
    <citation type="journal article" date="2017" name="Nat. Ecol. Evol.">
        <title>Scallop genome provides insights into evolution of bilaterian karyotype and development.</title>
        <authorList>
            <person name="Wang S."/>
            <person name="Zhang J."/>
            <person name="Jiao W."/>
            <person name="Li J."/>
            <person name="Xun X."/>
            <person name="Sun Y."/>
            <person name="Guo X."/>
            <person name="Huan P."/>
            <person name="Dong B."/>
            <person name="Zhang L."/>
            <person name="Hu X."/>
            <person name="Sun X."/>
            <person name="Wang J."/>
            <person name="Zhao C."/>
            <person name="Wang Y."/>
            <person name="Wang D."/>
            <person name="Huang X."/>
            <person name="Wang R."/>
            <person name="Lv J."/>
            <person name="Li Y."/>
            <person name="Zhang Z."/>
            <person name="Liu B."/>
            <person name="Lu W."/>
            <person name="Hui Y."/>
            <person name="Liang J."/>
            <person name="Zhou Z."/>
            <person name="Hou R."/>
            <person name="Li X."/>
            <person name="Liu Y."/>
            <person name="Li H."/>
            <person name="Ning X."/>
            <person name="Lin Y."/>
            <person name="Zhao L."/>
            <person name="Xing Q."/>
            <person name="Dou J."/>
            <person name="Li Y."/>
            <person name="Mao J."/>
            <person name="Guo H."/>
            <person name="Dou H."/>
            <person name="Li T."/>
            <person name="Mu C."/>
            <person name="Jiang W."/>
            <person name="Fu Q."/>
            <person name="Fu X."/>
            <person name="Miao Y."/>
            <person name="Liu J."/>
            <person name="Yu Q."/>
            <person name="Li R."/>
            <person name="Liao H."/>
            <person name="Li X."/>
            <person name="Kong Y."/>
            <person name="Jiang Z."/>
            <person name="Chourrout D."/>
            <person name="Li R."/>
            <person name="Bao Z."/>
        </authorList>
    </citation>
    <scope>NUCLEOTIDE SEQUENCE [LARGE SCALE GENOMIC DNA]</scope>
    <source>
        <strain evidence="1 2">PY_sf001</strain>
    </source>
</reference>
<name>A0A210Q4Y6_MIZYE</name>
<dbReference type="EMBL" id="NEDP02004995">
    <property type="protein sequence ID" value="OWF43810.1"/>
    <property type="molecule type" value="Genomic_DNA"/>
</dbReference>
<dbReference type="OrthoDB" id="6194338at2759"/>
<comment type="caution">
    <text evidence="1">The sequence shown here is derived from an EMBL/GenBank/DDBJ whole genome shotgun (WGS) entry which is preliminary data.</text>
</comment>
<dbReference type="AlphaFoldDB" id="A0A210Q4Y6"/>
<protein>
    <submittedName>
        <fullName evidence="1">Uncharacterized protein</fullName>
    </submittedName>
</protein>
<dbReference type="Proteomes" id="UP000242188">
    <property type="component" value="Unassembled WGS sequence"/>
</dbReference>
<accession>A0A210Q4Y6</accession>
<proteinExistence type="predicted"/>
<keyword evidence="2" id="KW-1185">Reference proteome</keyword>
<gene>
    <name evidence="1" type="ORF">KP79_PYT12599</name>
</gene>
<evidence type="ECO:0000313" key="2">
    <source>
        <dbReference type="Proteomes" id="UP000242188"/>
    </source>
</evidence>
<sequence>MARIHNELVNGFNCLARQQAYPTETSNCANQLQTSNAGLTPAQQKDIKGSYCSLMGSFFDCFTSMSSIRSCGNDFRNILVVFEKQLLPTDCPTRSGSPRLDSWLFLGVIAALVASGFKRL</sequence>